<evidence type="ECO:0000256" key="14">
    <source>
        <dbReference type="ARBA" id="ARBA00049107"/>
    </source>
</evidence>
<evidence type="ECO:0000256" key="4">
    <source>
        <dbReference type="ARBA" id="ARBA00022670"/>
    </source>
</evidence>
<keyword evidence="17" id="KW-1185">Reference proteome</keyword>
<evidence type="ECO:0000256" key="9">
    <source>
        <dbReference type="ARBA" id="ARBA00030930"/>
    </source>
</evidence>
<evidence type="ECO:0000256" key="11">
    <source>
        <dbReference type="ARBA" id="ARBA00031564"/>
    </source>
</evidence>
<dbReference type="PANTHER" id="PTHR11963:SF16">
    <property type="entry name" value="CYTOSOL AMINOPEPTIDASE"/>
    <property type="match status" value="1"/>
</dbReference>
<evidence type="ECO:0000256" key="6">
    <source>
        <dbReference type="ARBA" id="ARBA00023511"/>
    </source>
</evidence>
<accession>A0A9R0DEF8</accession>
<name>A0A9R0DEF8_SPOFR</name>
<dbReference type="AlphaFoldDB" id="A0A9R0DEF8"/>
<keyword evidence="5" id="KW-0378">Hydrolase</keyword>
<dbReference type="Pfam" id="PF02789">
    <property type="entry name" value="Peptidase_M17_N"/>
    <property type="match status" value="1"/>
</dbReference>
<evidence type="ECO:0000256" key="10">
    <source>
        <dbReference type="ARBA" id="ARBA00030997"/>
    </source>
</evidence>
<proteinExistence type="inferred from homology"/>
<dbReference type="CDD" id="cd00433">
    <property type="entry name" value="Peptidase_M17"/>
    <property type="match status" value="1"/>
</dbReference>
<dbReference type="OrthoDB" id="412814at2759"/>
<dbReference type="InterPro" id="IPR008283">
    <property type="entry name" value="Peptidase_M17_N"/>
</dbReference>
<feature type="domain" description="Cytosol aminopeptidase" evidence="15">
    <location>
        <begin position="211"/>
        <end position="520"/>
    </location>
</feature>
<feature type="domain" description="Peptidase M17 leucyl aminopeptidase N-terminal" evidence="16">
    <location>
        <begin position="52"/>
        <end position="180"/>
    </location>
</feature>
<evidence type="ECO:0000256" key="8">
    <source>
        <dbReference type="ARBA" id="ARBA00029605"/>
    </source>
</evidence>
<dbReference type="GO" id="GO:0030145">
    <property type="term" value="F:manganese ion binding"/>
    <property type="evidence" value="ECO:0007669"/>
    <property type="project" value="InterPro"/>
</dbReference>
<evidence type="ECO:0000256" key="3">
    <source>
        <dbReference type="ARBA" id="ARBA00022438"/>
    </source>
</evidence>
<dbReference type="Gene3D" id="3.40.220.10">
    <property type="entry name" value="Leucine Aminopeptidase, subunit E, domain 1"/>
    <property type="match status" value="1"/>
</dbReference>
<keyword evidence="3" id="KW-0031">Aminopeptidase</keyword>
<evidence type="ECO:0000256" key="5">
    <source>
        <dbReference type="ARBA" id="ARBA00022801"/>
    </source>
</evidence>
<evidence type="ECO:0000256" key="7">
    <source>
        <dbReference type="ARBA" id="ARBA00023625"/>
    </source>
</evidence>
<dbReference type="RefSeq" id="XP_035450204.2">
    <property type="nucleotide sequence ID" value="XM_035594311.2"/>
</dbReference>
<evidence type="ECO:0000256" key="2">
    <source>
        <dbReference type="ARBA" id="ARBA00014190"/>
    </source>
</evidence>
<evidence type="ECO:0000313" key="18">
    <source>
        <dbReference type="RefSeq" id="XP_035450204.2"/>
    </source>
</evidence>
<organism evidence="17 18">
    <name type="scientific">Spodoptera frugiperda</name>
    <name type="common">Fall armyworm</name>
    <dbReference type="NCBI Taxonomy" id="7108"/>
    <lineage>
        <taxon>Eukaryota</taxon>
        <taxon>Metazoa</taxon>
        <taxon>Ecdysozoa</taxon>
        <taxon>Arthropoda</taxon>
        <taxon>Hexapoda</taxon>
        <taxon>Insecta</taxon>
        <taxon>Pterygota</taxon>
        <taxon>Neoptera</taxon>
        <taxon>Endopterygota</taxon>
        <taxon>Lepidoptera</taxon>
        <taxon>Glossata</taxon>
        <taxon>Ditrysia</taxon>
        <taxon>Noctuoidea</taxon>
        <taxon>Noctuidae</taxon>
        <taxon>Amphipyrinae</taxon>
        <taxon>Spodoptera</taxon>
    </lineage>
</organism>
<dbReference type="InterPro" id="IPR043472">
    <property type="entry name" value="Macro_dom-like"/>
</dbReference>
<evidence type="ECO:0000256" key="1">
    <source>
        <dbReference type="ARBA" id="ARBA00009528"/>
    </source>
</evidence>
<dbReference type="SUPFAM" id="SSF52949">
    <property type="entry name" value="Macro domain-like"/>
    <property type="match status" value="1"/>
</dbReference>
<dbReference type="Pfam" id="PF00883">
    <property type="entry name" value="Peptidase_M17"/>
    <property type="match status" value="1"/>
</dbReference>
<dbReference type="Gene3D" id="3.40.630.10">
    <property type="entry name" value="Zn peptidases"/>
    <property type="match status" value="1"/>
</dbReference>
<comment type="catalytic activity">
    <reaction evidence="14">
        <text>L-cysteinylglycine + H2O = L-cysteine + glycine</text>
        <dbReference type="Rhea" id="RHEA:28783"/>
        <dbReference type="ChEBI" id="CHEBI:15377"/>
        <dbReference type="ChEBI" id="CHEBI:35235"/>
        <dbReference type="ChEBI" id="CHEBI:57305"/>
        <dbReference type="ChEBI" id="CHEBI:61694"/>
    </reaction>
    <physiologicalReaction direction="left-to-right" evidence="14">
        <dbReference type="Rhea" id="RHEA:28784"/>
    </physiologicalReaction>
</comment>
<comment type="function">
    <text evidence="12">Cytosolic metallopeptidase that catalyzes the removal of unsubstituted N-terminal hydrophobic amino acids from various peptides. The presence of Zn(2+) ions is essential for the peptidase activity, and the association with other cofactors can modulate the substrate spectificity of the enzyme. For instance, in the presence of Mn(2+), it displays a specific Cys-Gly hydrolyzing activity of Cys-Gly-S-conjugates. Involved in the metabolism of glutathione and in the degradation of glutathione S-conjugates, which may play a role in the control of the cell redox status.</text>
</comment>
<dbReference type="GO" id="GO:0005737">
    <property type="term" value="C:cytoplasm"/>
    <property type="evidence" value="ECO:0007669"/>
    <property type="project" value="InterPro"/>
</dbReference>
<dbReference type="InterPro" id="IPR011356">
    <property type="entry name" value="Leucine_aapep/pepB"/>
</dbReference>
<evidence type="ECO:0000259" key="15">
    <source>
        <dbReference type="Pfam" id="PF00883"/>
    </source>
</evidence>
<comment type="catalytic activity">
    <reaction evidence="6">
        <text>an S-substituted L-cysteinylglycine + H2O = an S-substituted L-cysteine + glycine</text>
        <dbReference type="Rhea" id="RHEA:60444"/>
        <dbReference type="ChEBI" id="CHEBI:15377"/>
        <dbReference type="ChEBI" id="CHEBI:57305"/>
        <dbReference type="ChEBI" id="CHEBI:58717"/>
        <dbReference type="ChEBI" id="CHEBI:143103"/>
        <dbReference type="EC" id="3.4.13.23"/>
    </reaction>
    <physiologicalReaction direction="left-to-right" evidence="6">
        <dbReference type="Rhea" id="RHEA:60445"/>
    </physiologicalReaction>
</comment>
<comment type="catalytic activity">
    <reaction evidence="13">
        <text>S-benzyl-L-cysteinylglycine + H2O = S-benzyl-L-cysteine + glycine</text>
        <dbReference type="Rhea" id="RHEA:62568"/>
        <dbReference type="ChEBI" id="CHEBI:15377"/>
        <dbReference type="ChEBI" id="CHEBI:57305"/>
        <dbReference type="ChEBI" id="CHEBI:145802"/>
        <dbReference type="ChEBI" id="CHEBI:145803"/>
    </reaction>
    <physiologicalReaction direction="left-to-right" evidence="13">
        <dbReference type="Rhea" id="RHEA:62569"/>
    </physiologicalReaction>
</comment>
<dbReference type="PANTHER" id="PTHR11963">
    <property type="entry name" value="LEUCINE AMINOPEPTIDASE-RELATED"/>
    <property type="match status" value="1"/>
</dbReference>
<protein>
    <recommendedName>
        <fullName evidence="2">Cytosol aminopeptidase</fullName>
        <ecNumber evidence="7">3.4.13.23</ecNumber>
    </recommendedName>
    <alternativeName>
        <fullName evidence="10">Cysteinylglycine-S-conjugate dipeptidase</fullName>
    </alternativeName>
    <alternativeName>
        <fullName evidence="11">Leucine aminopeptidase 3</fullName>
    </alternativeName>
    <alternativeName>
        <fullName evidence="9">Proline aminopeptidase</fullName>
    </alternativeName>
    <alternativeName>
        <fullName evidence="8">Prolyl aminopeptidase</fullName>
    </alternativeName>
</protein>
<sequence length="548" mass="59386">MKITKLISSAKLLERSTNYFKVVRHYCCPPGQEENVDSGKEQNVDSGRKGLVVGVYKCRDKLELTPIAQEINQKSGDKLAQHLNKLCGELTLGKAFTVTDVLPEYSAVAITCFGPKDAGYNVLESIDEARENIRWGVGAGVKLLKSRGCCYIEVDPAHAPDAAAEAAELAAWRFQMFKSKESRKNHCLVNMYGTEGKELWTLGSIYGEAQNWARCLSDMPANKMTPVDLAQAALDVLCPLGVTVEAHDREWIQAQRMRAFLAVARGSCDTPMFLECIYRSSAAPAAPVLLAAKGVTFDSGGLCLKDCKMMMDNRGSMAGAAVVLAALKIIATLKLPINVSAVIPICENMVSGQCMKVGDVVKALNGLSIEIENTDMEGRLMMADALVYGQTLFKPAMVIDVATFTHGVLMATGGGAFGCFSNSEKAWRAVHAAGVVTGDRPWRFPLWNYFHKQITNDPAVDLRNKGSGHGTPCLGAAFLKNFVCCDWVHMDITGVGKVTEWGAVPYLQPRRMSGRPARTLAMLLHQLAACSANHATQDQQPTPCAANA</sequence>
<dbReference type="InterPro" id="IPR000819">
    <property type="entry name" value="Peptidase_M17_C"/>
</dbReference>
<dbReference type="SUPFAM" id="SSF53187">
    <property type="entry name" value="Zn-dependent exopeptidases"/>
    <property type="match status" value="1"/>
</dbReference>
<keyword evidence="4" id="KW-0645">Protease</keyword>
<dbReference type="GeneID" id="118276126"/>
<dbReference type="GO" id="GO:0006508">
    <property type="term" value="P:proteolysis"/>
    <property type="evidence" value="ECO:0007669"/>
    <property type="project" value="UniProtKB-KW"/>
</dbReference>
<gene>
    <name evidence="18" type="primary">LOC118276126</name>
</gene>
<evidence type="ECO:0000259" key="16">
    <source>
        <dbReference type="Pfam" id="PF02789"/>
    </source>
</evidence>
<evidence type="ECO:0000256" key="12">
    <source>
        <dbReference type="ARBA" id="ARBA00045966"/>
    </source>
</evidence>
<dbReference type="GO" id="GO:0070006">
    <property type="term" value="F:metalloaminopeptidase activity"/>
    <property type="evidence" value="ECO:0007669"/>
    <property type="project" value="InterPro"/>
</dbReference>
<dbReference type="EC" id="3.4.13.23" evidence="7"/>
<dbReference type="Proteomes" id="UP000829999">
    <property type="component" value="Chromosome 31"/>
</dbReference>
<evidence type="ECO:0000256" key="13">
    <source>
        <dbReference type="ARBA" id="ARBA00047881"/>
    </source>
</evidence>
<reference evidence="18" key="1">
    <citation type="submission" date="2025-08" db="UniProtKB">
        <authorList>
            <consortium name="RefSeq"/>
        </authorList>
    </citation>
    <scope>IDENTIFICATION</scope>
    <source>
        <tissue evidence="18">Whole larval tissue</tissue>
    </source>
</reference>
<comment type="similarity">
    <text evidence="1">Belongs to the peptidase M17 family.</text>
</comment>
<evidence type="ECO:0000313" key="17">
    <source>
        <dbReference type="Proteomes" id="UP000829999"/>
    </source>
</evidence>
<dbReference type="PRINTS" id="PR00481">
    <property type="entry name" value="LAMNOPPTDASE"/>
</dbReference>